<dbReference type="AlphaFoldDB" id="A0A6A6KQA1"/>
<evidence type="ECO:0000256" key="2">
    <source>
        <dbReference type="SAM" id="Phobius"/>
    </source>
</evidence>
<dbReference type="Gene3D" id="2.40.50.140">
    <property type="entry name" value="Nucleic acid-binding proteins"/>
    <property type="match status" value="1"/>
</dbReference>
<evidence type="ECO:0000259" key="3">
    <source>
        <dbReference type="PROSITE" id="PS50832"/>
    </source>
</evidence>
<dbReference type="PANTHER" id="PTHR33512:SF7">
    <property type="entry name" value="LEGUME LECTIN DOMAIN-CONTAINING PROTEIN"/>
    <property type="match status" value="1"/>
</dbReference>
<dbReference type="Proteomes" id="UP000467840">
    <property type="component" value="Chromosome 2"/>
</dbReference>
<dbReference type="InterPro" id="IPR012340">
    <property type="entry name" value="NA-bd_OB-fold"/>
</dbReference>
<keyword evidence="5" id="KW-1185">Reference proteome</keyword>
<protein>
    <recommendedName>
        <fullName evidence="3">S1-like domain-containing protein</fullName>
    </recommendedName>
</protein>
<reference evidence="4 5" key="1">
    <citation type="journal article" date="2020" name="Mol. Plant">
        <title>The Chromosome-Based Rubber Tree Genome Provides New Insights into Spurge Genome Evolution and Rubber Biosynthesis.</title>
        <authorList>
            <person name="Liu J."/>
            <person name="Shi C."/>
            <person name="Shi C.C."/>
            <person name="Li W."/>
            <person name="Zhang Q.J."/>
            <person name="Zhang Y."/>
            <person name="Li K."/>
            <person name="Lu H.F."/>
            <person name="Shi C."/>
            <person name="Zhu S.T."/>
            <person name="Xiao Z.Y."/>
            <person name="Nan H."/>
            <person name="Yue Y."/>
            <person name="Zhu X.G."/>
            <person name="Wu Y."/>
            <person name="Hong X.N."/>
            <person name="Fan G.Y."/>
            <person name="Tong Y."/>
            <person name="Zhang D."/>
            <person name="Mao C.L."/>
            <person name="Liu Y.L."/>
            <person name="Hao S.J."/>
            <person name="Liu W.Q."/>
            <person name="Lv M.Q."/>
            <person name="Zhang H.B."/>
            <person name="Liu Y."/>
            <person name="Hu-Tang G.R."/>
            <person name="Wang J.P."/>
            <person name="Wang J.H."/>
            <person name="Sun Y.H."/>
            <person name="Ni S.B."/>
            <person name="Chen W.B."/>
            <person name="Zhang X.C."/>
            <person name="Jiao Y.N."/>
            <person name="Eichler E.E."/>
            <person name="Li G.H."/>
            <person name="Liu X."/>
            <person name="Gao L.Z."/>
        </authorList>
    </citation>
    <scope>NUCLEOTIDE SEQUENCE [LARGE SCALE GENOMIC DNA]</scope>
    <source>
        <strain evidence="5">cv. GT1</strain>
        <tissue evidence="4">Leaf</tissue>
    </source>
</reference>
<dbReference type="SMART" id="SM00652">
    <property type="entry name" value="eIF1a"/>
    <property type="match status" value="1"/>
</dbReference>
<dbReference type="PROSITE" id="PS50832">
    <property type="entry name" value="S1_IF1_TYPE"/>
    <property type="match status" value="1"/>
</dbReference>
<dbReference type="EMBL" id="JAAGAX010000015">
    <property type="protein sequence ID" value="KAF2291200.1"/>
    <property type="molecule type" value="Genomic_DNA"/>
</dbReference>
<evidence type="ECO:0000256" key="1">
    <source>
        <dbReference type="PROSITE-ProRule" id="PRU00181"/>
    </source>
</evidence>
<gene>
    <name evidence="4" type="ORF">GH714_020627</name>
</gene>
<evidence type="ECO:0000313" key="4">
    <source>
        <dbReference type="EMBL" id="KAF2291200.1"/>
    </source>
</evidence>
<dbReference type="GO" id="GO:0003743">
    <property type="term" value="F:translation initiation factor activity"/>
    <property type="evidence" value="ECO:0007669"/>
    <property type="project" value="UniProtKB-UniRule"/>
</dbReference>
<dbReference type="InterPro" id="IPR010605">
    <property type="entry name" value="DUF1191"/>
</dbReference>
<sequence>MHKKVWIAAGDIMLVGLRDYQDDKVDIILNYMPDEARLLKAYNELPDNIRHLGHWPIWYGELDRVHGSRSHDPESLEASIHNYAMEALVKRRTGTLLNVSLPANFSGIQASVVRLRSSSLWEKGVNFTSFYIPPRVIPFPFGRRVAIVYHNLGNWSSYYYEVPNYSLVAPVIGFVAYDASNLSALGNETLKFSALGSPIVVSFPNTGIGALKNGNAELKCVKFNDGGLVQFRNLTEGRCLTQGDGHFSIAIPSSESKKKKSWAWRVIGFAAGFIGLVLVVVIMITAYKLVRSKKIREMEGESEKGVAFDTKWIGRSKMPSASMVRTQPALEHGDIP</sequence>
<keyword evidence="2" id="KW-0472">Membrane</keyword>
<name>A0A6A6KQA1_HEVBR</name>
<dbReference type="InterPro" id="IPR006196">
    <property type="entry name" value="RNA-binding_domain_S1_IF1"/>
</dbReference>
<dbReference type="GO" id="GO:0016020">
    <property type="term" value="C:membrane"/>
    <property type="evidence" value="ECO:0007669"/>
    <property type="project" value="TreeGrafter"/>
</dbReference>
<keyword evidence="1" id="KW-0396">Initiation factor</keyword>
<evidence type="ECO:0000313" key="5">
    <source>
        <dbReference type="Proteomes" id="UP000467840"/>
    </source>
</evidence>
<organism evidence="4 5">
    <name type="scientific">Hevea brasiliensis</name>
    <name type="common">Para rubber tree</name>
    <name type="synonym">Siphonia brasiliensis</name>
    <dbReference type="NCBI Taxonomy" id="3981"/>
    <lineage>
        <taxon>Eukaryota</taxon>
        <taxon>Viridiplantae</taxon>
        <taxon>Streptophyta</taxon>
        <taxon>Embryophyta</taxon>
        <taxon>Tracheophyta</taxon>
        <taxon>Spermatophyta</taxon>
        <taxon>Magnoliopsida</taxon>
        <taxon>eudicotyledons</taxon>
        <taxon>Gunneridae</taxon>
        <taxon>Pentapetalae</taxon>
        <taxon>rosids</taxon>
        <taxon>fabids</taxon>
        <taxon>Malpighiales</taxon>
        <taxon>Euphorbiaceae</taxon>
        <taxon>Crotonoideae</taxon>
        <taxon>Micrandreae</taxon>
        <taxon>Hevea</taxon>
    </lineage>
</organism>
<keyword evidence="2" id="KW-0812">Transmembrane</keyword>
<feature type="transmembrane region" description="Helical" evidence="2">
    <location>
        <begin position="262"/>
        <end position="287"/>
    </location>
</feature>
<accession>A0A6A6KQA1</accession>
<dbReference type="InterPro" id="IPR001253">
    <property type="entry name" value="TIF_eIF-1A"/>
</dbReference>
<feature type="domain" description="S1-like" evidence="3">
    <location>
        <begin position="1"/>
        <end position="32"/>
    </location>
</feature>
<dbReference type="GO" id="GO:0003723">
    <property type="term" value="F:RNA binding"/>
    <property type="evidence" value="ECO:0007669"/>
    <property type="project" value="InterPro"/>
</dbReference>
<dbReference type="PANTHER" id="PTHR33512">
    <property type="entry name" value="PROTEIN, PUTATIVE (DUF1191)-RELATED"/>
    <property type="match status" value="1"/>
</dbReference>
<keyword evidence="2" id="KW-1133">Transmembrane helix</keyword>
<dbReference type="SUPFAM" id="SSF50249">
    <property type="entry name" value="Nucleic acid-binding proteins"/>
    <property type="match status" value="1"/>
</dbReference>
<proteinExistence type="predicted"/>
<dbReference type="Pfam" id="PF06697">
    <property type="entry name" value="DUF1191"/>
    <property type="match status" value="1"/>
</dbReference>
<comment type="caution">
    <text evidence="4">The sequence shown here is derived from an EMBL/GenBank/DDBJ whole genome shotgun (WGS) entry which is preliminary data.</text>
</comment>
<keyword evidence="1" id="KW-0648">Protein biosynthesis</keyword>